<dbReference type="InterPro" id="IPR001005">
    <property type="entry name" value="SANT/Myb"/>
</dbReference>
<feature type="compositionally biased region" description="Low complexity" evidence="3">
    <location>
        <begin position="492"/>
        <end position="505"/>
    </location>
</feature>
<feature type="compositionally biased region" description="Polar residues" evidence="3">
    <location>
        <begin position="215"/>
        <end position="225"/>
    </location>
</feature>
<dbReference type="InterPro" id="IPR001487">
    <property type="entry name" value="Bromodomain"/>
</dbReference>
<feature type="region of interest" description="Disordered" evidence="3">
    <location>
        <begin position="1"/>
        <end position="27"/>
    </location>
</feature>
<protein>
    <submittedName>
        <fullName evidence="7">Uncharacterized protein DDB_G0283697</fullName>
    </submittedName>
</protein>
<dbReference type="CDD" id="cd00167">
    <property type="entry name" value="SANT"/>
    <property type="match status" value="1"/>
</dbReference>
<feature type="compositionally biased region" description="Basic and acidic residues" evidence="3">
    <location>
        <begin position="528"/>
        <end position="586"/>
    </location>
</feature>
<feature type="compositionally biased region" description="Basic and acidic residues" evidence="3">
    <location>
        <begin position="228"/>
        <end position="244"/>
    </location>
</feature>
<dbReference type="Gene3D" id="1.20.920.10">
    <property type="entry name" value="Bromodomain-like"/>
    <property type="match status" value="1"/>
</dbReference>
<dbReference type="Gene3D" id="1.10.10.60">
    <property type="entry name" value="Homeodomain-like"/>
    <property type="match status" value="1"/>
</dbReference>
<organism evidence="6 7">
    <name type="scientific">Camelina sativa</name>
    <name type="common">False flax</name>
    <name type="synonym">Myagrum sativum</name>
    <dbReference type="NCBI Taxonomy" id="90675"/>
    <lineage>
        <taxon>Eukaryota</taxon>
        <taxon>Viridiplantae</taxon>
        <taxon>Streptophyta</taxon>
        <taxon>Embryophyta</taxon>
        <taxon>Tracheophyta</taxon>
        <taxon>Spermatophyta</taxon>
        <taxon>Magnoliopsida</taxon>
        <taxon>eudicotyledons</taxon>
        <taxon>Gunneridae</taxon>
        <taxon>Pentapetalae</taxon>
        <taxon>rosids</taxon>
        <taxon>malvids</taxon>
        <taxon>Brassicales</taxon>
        <taxon>Brassicaceae</taxon>
        <taxon>Camelineae</taxon>
        <taxon>Camelina</taxon>
    </lineage>
</organism>
<dbReference type="Pfam" id="PF00249">
    <property type="entry name" value="Myb_DNA-binding"/>
    <property type="match status" value="1"/>
</dbReference>
<evidence type="ECO:0000259" key="5">
    <source>
        <dbReference type="PROSITE" id="PS50090"/>
    </source>
</evidence>
<keyword evidence="6" id="KW-1185">Reference proteome</keyword>
<dbReference type="SMART" id="SM00297">
    <property type="entry name" value="BROMO"/>
    <property type="match status" value="1"/>
</dbReference>
<dbReference type="CDD" id="cd04369">
    <property type="entry name" value="Bromodomain"/>
    <property type="match status" value="1"/>
</dbReference>
<dbReference type="RefSeq" id="XP_010506369.1">
    <property type="nucleotide sequence ID" value="XM_010508067.2"/>
</dbReference>
<feature type="compositionally biased region" description="Basic and acidic residues" evidence="3">
    <location>
        <begin position="251"/>
        <end position="273"/>
    </location>
</feature>
<dbReference type="Pfam" id="PF00439">
    <property type="entry name" value="Bromodomain"/>
    <property type="match status" value="1"/>
</dbReference>
<evidence type="ECO:0000313" key="6">
    <source>
        <dbReference type="Proteomes" id="UP000694864"/>
    </source>
</evidence>
<reference evidence="7" key="2">
    <citation type="submission" date="2025-08" db="UniProtKB">
        <authorList>
            <consortium name="RefSeq"/>
        </authorList>
    </citation>
    <scope>IDENTIFICATION</scope>
    <source>
        <tissue evidence="7">Leaf</tissue>
    </source>
</reference>
<name>A0ABM0YV84_CAMSA</name>
<dbReference type="PANTHER" id="PTHR37888:SF11">
    <property type="entry name" value="DNA-BINDING BROMODOMAIN-CONTAINING PROTEIN"/>
    <property type="match status" value="1"/>
</dbReference>
<feature type="region of interest" description="Disordered" evidence="3">
    <location>
        <begin position="175"/>
        <end position="303"/>
    </location>
</feature>
<feature type="compositionally biased region" description="Basic and acidic residues" evidence="3">
    <location>
        <begin position="188"/>
        <end position="214"/>
    </location>
</feature>
<reference evidence="6" key="1">
    <citation type="journal article" date="2014" name="Nat. Commun.">
        <title>The emerging biofuel crop Camelina sativa retains a highly undifferentiated hexaploid genome structure.</title>
        <authorList>
            <person name="Kagale S."/>
            <person name="Koh C."/>
            <person name="Nixon J."/>
            <person name="Bollina V."/>
            <person name="Clarke W.E."/>
            <person name="Tuteja R."/>
            <person name="Spillane C."/>
            <person name="Robinson S.J."/>
            <person name="Links M.G."/>
            <person name="Clarke C."/>
            <person name="Higgins E.E."/>
            <person name="Huebert T."/>
            <person name="Sharpe A.G."/>
            <person name="Parkin I.A."/>
        </authorList>
    </citation>
    <scope>NUCLEOTIDE SEQUENCE [LARGE SCALE GENOMIC DNA]</scope>
    <source>
        <strain evidence="6">cv. DH55</strain>
    </source>
</reference>
<feature type="compositionally biased region" description="Basic and acidic residues" evidence="3">
    <location>
        <begin position="1"/>
        <end position="23"/>
    </location>
</feature>
<evidence type="ECO:0000256" key="2">
    <source>
        <dbReference type="PROSITE-ProRule" id="PRU00035"/>
    </source>
</evidence>
<dbReference type="InterPro" id="IPR036427">
    <property type="entry name" value="Bromodomain-like_sf"/>
</dbReference>
<dbReference type="PROSITE" id="PS50090">
    <property type="entry name" value="MYB_LIKE"/>
    <property type="match status" value="1"/>
</dbReference>
<gene>
    <name evidence="7" type="primary">LOC104782991</name>
</gene>
<accession>A0ABM0YV84</accession>
<feature type="domain" description="Myb-like" evidence="5">
    <location>
        <begin position="51"/>
        <end position="109"/>
    </location>
</feature>
<evidence type="ECO:0000313" key="7">
    <source>
        <dbReference type="RefSeq" id="XP_010506369.1"/>
    </source>
</evidence>
<feature type="region of interest" description="Disordered" evidence="3">
    <location>
        <begin position="112"/>
        <end position="134"/>
    </location>
</feature>
<feature type="domain" description="Bromo" evidence="4">
    <location>
        <begin position="315"/>
        <end position="378"/>
    </location>
</feature>
<keyword evidence="1 2" id="KW-0103">Bromodomain</keyword>
<evidence type="ECO:0000256" key="3">
    <source>
        <dbReference type="SAM" id="MobiDB-lite"/>
    </source>
</evidence>
<feature type="compositionally biased region" description="Low complexity" evidence="3">
    <location>
        <begin position="616"/>
        <end position="626"/>
    </location>
</feature>
<dbReference type="SUPFAM" id="SSF46689">
    <property type="entry name" value="Homeodomain-like"/>
    <property type="match status" value="1"/>
</dbReference>
<dbReference type="PANTHER" id="PTHR37888">
    <property type="entry name" value="DNA-BINDING BROMODOMAIN-CONTAINING PROTEIN"/>
    <property type="match status" value="1"/>
</dbReference>
<evidence type="ECO:0000259" key="4">
    <source>
        <dbReference type="PROSITE" id="PS50014"/>
    </source>
</evidence>
<feature type="compositionally biased region" description="Acidic residues" evidence="3">
    <location>
        <begin position="176"/>
        <end position="187"/>
    </location>
</feature>
<feature type="compositionally biased region" description="Basic and acidic residues" evidence="3">
    <location>
        <begin position="464"/>
        <end position="479"/>
    </location>
</feature>
<dbReference type="Proteomes" id="UP000694864">
    <property type="component" value="Chromosome 4"/>
</dbReference>
<feature type="compositionally biased region" description="Basic and acidic residues" evidence="3">
    <location>
        <begin position="292"/>
        <end position="301"/>
    </location>
</feature>
<feature type="compositionally biased region" description="Low complexity" evidence="3">
    <location>
        <begin position="452"/>
        <end position="463"/>
    </location>
</feature>
<dbReference type="SUPFAM" id="SSF47370">
    <property type="entry name" value="Bromodomain"/>
    <property type="match status" value="1"/>
</dbReference>
<proteinExistence type="predicted"/>
<evidence type="ECO:0000256" key="1">
    <source>
        <dbReference type="ARBA" id="ARBA00023117"/>
    </source>
</evidence>
<sequence length="648" mass="72770">MFVREKKSLYGKKKVEQGRRSMNVDDTNNNDYTCTDDCIEEDDENNKNTNKKRQTQQAWGTWEELLLACAVKRHGFGDWDSVATEVRSRSSLSDLVSANNCKHKYRDLKRRFHEKEQTDAAATAEEEDGKDEKVGNNNISWLEQLRNLRIAELRREVKRYDVSILSLQLKVKNLEEEREEEKPDLEEEMKTERSENVGSETEHREKAEESDRDNGSMNESNSTETVGEDERVGGDEPSQTRDGDNNNPDPVSKDTAEEERSVSRGSEASHSDELGESGTSEGKWKRKRRKHGGSDEIRSGESKSQPLIGLLDLIRSHPRGSLFERRLRSQEAKDYKSMVKQHLDIETIQRKLKQGYYDSSTLTFYRDLQLLFTNAIVFFPLSSAESMAAHELRAVVSQELRKETGEYGPTLIKREVSAMDSGKADAETSDSSLSREKSPALLVVCKKRSSVSTKASPSSSSFSQKEETKEETLSEEKENIGTGVRSSRRANKVVAATAAAISNITKKGKSKNKQKQTESKTNSSHNNSSKEETGKTEKKMISLDKKKSVADFLKRLKNSPQKESKDQNKSIGGGKKDSKTKQRELRSSSVGKKKAAVENTPVKRAPGRPQKKTKEAGATATASATGKRGRDTGSTGKDNKQPKKRIRK</sequence>
<dbReference type="GeneID" id="104782991"/>
<feature type="region of interest" description="Disordered" evidence="3">
    <location>
        <begin position="452"/>
        <end position="648"/>
    </location>
</feature>
<dbReference type="PROSITE" id="PS50014">
    <property type="entry name" value="BROMODOMAIN_2"/>
    <property type="match status" value="1"/>
</dbReference>
<dbReference type="SMART" id="SM00717">
    <property type="entry name" value="SANT"/>
    <property type="match status" value="1"/>
</dbReference>
<dbReference type="InterPro" id="IPR009057">
    <property type="entry name" value="Homeodomain-like_sf"/>
</dbReference>